<dbReference type="Pfam" id="PF04865">
    <property type="entry name" value="Baseplate_J"/>
    <property type="match status" value="1"/>
</dbReference>
<reference evidence="5" key="1">
    <citation type="submission" date="2020-09" db="EMBL/GenBank/DDBJ databases">
        <title>New species isolated from human feces.</title>
        <authorList>
            <person name="Kitahara M."/>
            <person name="Shigeno Y."/>
            <person name="Shime M."/>
            <person name="Matsumoto Y."/>
            <person name="Nakamura S."/>
            <person name="Motooka D."/>
            <person name="Fukuoka S."/>
            <person name="Nishikawa H."/>
            <person name="Benno Y."/>
        </authorList>
    </citation>
    <scope>NUCLEOTIDE SEQUENCE</scope>
    <source>
        <strain evidence="5">MM59</strain>
    </source>
</reference>
<evidence type="ECO:0000256" key="1">
    <source>
        <dbReference type="ARBA" id="ARBA00038087"/>
    </source>
</evidence>
<dbReference type="Pfam" id="PF26078">
    <property type="entry name" value="Baseplate_J_M"/>
    <property type="match status" value="1"/>
</dbReference>
<evidence type="ECO:0000313" key="6">
    <source>
        <dbReference type="Proteomes" id="UP000679848"/>
    </source>
</evidence>
<keyword evidence="6" id="KW-1185">Reference proteome</keyword>
<dbReference type="InterPro" id="IPR006949">
    <property type="entry name" value="Barrel_Baseplate_J-like"/>
</dbReference>
<evidence type="ECO:0000259" key="4">
    <source>
        <dbReference type="Pfam" id="PF26079"/>
    </source>
</evidence>
<evidence type="ECO:0000259" key="3">
    <source>
        <dbReference type="Pfam" id="PF26078"/>
    </source>
</evidence>
<name>A0A810Q6A2_9FIRM</name>
<protein>
    <submittedName>
        <fullName evidence="5">Tail protein</fullName>
    </submittedName>
</protein>
<comment type="similarity">
    <text evidence="1">Belongs to the Mu gp47/PBSX XkdT family.</text>
</comment>
<dbReference type="EMBL" id="AP023420">
    <property type="protein sequence ID" value="BCK83819.1"/>
    <property type="molecule type" value="Genomic_DNA"/>
</dbReference>
<evidence type="ECO:0000313" key="5">
    <source>
        <dbReference type="EMBL" id="BCK83819.1"/>
    </source>
</evidence>
<proteinExistence type="inferred from homology"/>
<sequence>MGGEHVRSTEELYQELLAAFAQRAGFTPEEGCDLAVRFWAAAAQIQALGIQADWVLDQSFPQTAQGIYLDRHAAMRGLVRLPAAKAVGTLQFSVKLPPAADITVSEGTVCMTEAGTRFQTTQAGVLAAETLSVEIPAEALEGGTAGNAAPGAICIMTACPVAITACTNPKAFSGGSDMEDDEALRRRILESYQRLPNGANAAWYEQTAIGYEGVVAARAVGRARGIGTVDVYVAEERGLPAAEVLEGLQAELQEKREIAVDVQVKAPTVREVDVTVTVAPAEGADFEAVKAAAEKTLTTFFTGRLLGKAVRLAELGSRLYALEGVENYRFTAPAADVAADDTVLPVLGALTVTEMEA</sequence>
<dbReference type="KEGG" id="pfaa:MM59RIKEN_11380"/>
<feature type="domain" description="Baseplate J-like C-terminal" evidence="4">
    <location>
        <begin position="272"/>
        <end position="353"/>
    </location>
</feature>
<dbReference type="InterPro" id="IPR052399">
    <property type="entry name" value="Phage_Baseplate_Assmbl_Protein"/>
</dbReference>
<dbReference type="PANTHER" id="PTHR37829">
    <property type="entry name" value="PHAGE-LIKE ELEMENT PBSX PROTEIN XKDT"/>
    <property type="match status" value="1"/>
</dbReference>
<dbReference type="Pfam" id="PF26079">
    <property type="entry name" value="Baseplate_J_C"/>
    <property type="match status" value="1"/>
</dbReference>
<evidence type="ECO:0000259" key="2">
    <source>
        <dbReference type="Pfam" id="PF04865"/>
    </source>
</evidence>
<feature type="domain" description="Baseplate protein J-like barrel" evidence="2">
    <location>
        <begin position="91"/>
        <end position="175"/>
    </location>
</feature>
<accession>A0A810Q6A2</accession>
<dbReference type="AlphaFoldDB" id="A0A810Q6A2"/>
<dbReference type="Proteomes" id="UP000679848">
    <property type="component" value="Chromosome"/>
</dbReference>
<dbReference type="InterPro" id="IPR058531">
    <property type="entry name" value="Baseplate_J_M"/>
</dbReference>
<organism evidence="5 6">
    <name type="scientific">Pusillibacter faecalis</name>
    <dbReference type="NCBI Taxonomy" id="2714358"/>
    <lineage>
        <taxon>Bacteria</taxon>
        <taxon>Bacillati</taxon>
        <taxon>Bacillota</taxon>
        <taxon>Clostridia</taxon>
        <taxon>Eubacteriales</taxon>
        <taxon>Oscillospiraceae</taxon>
        <taxon>Pusillibacter</taxon>
    </lineage>
</organism>
<gene>
    <name evidence="5" type="ORF">MM59RIKEN_11380</name>
</gene>
<dbReference type="PANTHER" id="PTHR37829:SF3">
    <property type="entry name" value="PROTEIN JAYE-RELATED"/>
    <property type="match status" value="1"/>
</dbReference>
<dbReference type="InterPro" id="IPR058530">
    <property type="entry name" value="Baseplate_J-like_C"/>
</dbReference>
<feature type="domain" description="Baseplate J-like central" evidence="3">
    <location>
        <begin position="196"/>
        <end position="266"/>
    </location>
</feature>